<feature type="domain" description="HTH tetR-type" evidence="6">
    <location>
        <begin position="8"/>
        <end position="68"/>
    </location>
</feature>
<feature type="region of interest" description="Disordered" evidence="5">
    <location>
        <begin position="227"/>
        <end position="289"/>
    </location>
</feature>
<keyword evidence="3" id="KW-0804">Transcription</keyword>
<keyword evidence="8" id="KW-1185">Reference proteome</keyword>
<dbReference type="NCBIfam" id="NF041196">
    <property type="entry name" value="ScbR_bind_reg"/>
    <property type="match status" value="1"/>
</dbReference>
<sequence>MAKQARAVQTWRSIVDAAASVFDDYGYERAAISEILRRAKVTKGALYFHFASKEAIAQAIMDEQTSTVDFAQDGSPLQSLVDGGQQFAYALRHNAMARAGTRLSIEGVFLGGPHPWGDWIDATARMLELGKERGEVLPHVDPMVSAKVIVASFTGIQLISEADTGRADLREQVAEMWRHLLPSIAHPGVIAHIKPEGRVDLAAQAREKAEQAEREAREIAAAAEAARGAVATGRNGGGGGGGPRGGGAGRGTRDQPEGEGADEPAGAEVGDGVESEAGATATVTAGGRI</sequence>
<dbReference type="SUPFAM" id="SSF48498">
    <property type="entry name" value="Tetracyclin repressor-like, C-terminal domain"/>
    <property type="match status" value="1"/>
</dbReference>
<dbReference type="InterPro" id="IPR047923">
    <property type="entry name" value="ArpA-like"/>
</dbReference>
<accession>A0ABZ1EXI5</accession>
<evidence type="ECO:0000313" key="7">
    <source>
        <dbReference type="EMBL" id="WSB08861.1"/>
    </source>
</evidence>
<dbReference type="PROSITE" id="PS50977">
    <property type="entry name" value="HTH_TETR_2"/>
    <property type="match status" value="1"/>
</dbReference>
<reference evidence="7 8" key="1">
    <citation type="submission" date="2022-10" db="EMBL/GenBank/DDBJ databases">
        <title>The complete genomes of actinobacterial strains from the NBC collection.</title>
        <authorList>
            <person name="Joergensen T.S."/>
            <person name="Alvarez Arevalo M."/>
            <person name="Sterndorff E.B."/>
            <person name="Faurdal D."/>
            <person name="Vuksanovic O."/>
            <person name="Mourched A.-S."/>
            <person name="Charusanti P."/>
            <person name="Shaw S."/>
            <person name="Blin K."/>
            <person name="Weber T."/>
        </authorList>
    </citation>
    <scope>NUCLEOTIDE SEQUENCE [LARGE SCALE GENOMIC DNA]</scope>
    <source>
        <strain evidence="7 8">NBC 01792</strain>
    </source>
</reference>
<dbReference type="InterPro" id="IPR036271">
    <property type="entry name" value="Tet_transcr_reg_TetR-rel_C_sf"/>
</dbReference>
<evidence type="ECO:0000256" key="1">
    <source>
        <dbReference type="ARBA" id="ARBA00023015"/>
    </source>
</evidence>
<dbReference type="PANTHER" id="PTHR30055:SF234">
    <property type="entry name" value="HTH-TYPE TRANSCRIPTIONAL REGULATOR BETI"/>
    <property type="match status" value="1"/>
</dbReference>
<organism evidence="7 8">
    <name type="scientific">Streptomyces cyaneofuscatus</name>
    <dbReference type="NCBI Taxonomy" id="66883"/>
    <lineage>
        <taxon>Bacteria</taxon>
        <taxon>Bacillati</taxon>
        <taxon>Actinomycetota</taxon>
        <taxon>Actinomycetes</taxon>
        <taxon>Kitasatosporales</taxon>
        <taxon>Streptomycetaceae</taxon>
        <taxon>Streptomyces</taxon>
    </lineage>
</organism>
<gene>
    <name evidence="7" type="ORF">OG849_17190</name>
</gene>
<dbReference type="Proteomes" id="UP001356428">
    <property type="component" value="Chromosome"/>
</dbReference>
<dbReference type="Gene3D" id="1.10.357.10">
    <property type="entry name" value="Tetracycline Repressor, domain 2"/>
    <property type="match status" value="1"/>
</dbReference>
<feature type="compositionally biased region" description="Low complexity" evidence="5">
    <location>
        <begin position="263"/>
        <end position="289"/>
    </location>
</feature>
<keyword evidence="2 4" id="KW-0238">DNA-binding</keyword>
<dbReference type="PRINTS" id="PR00455">
    <property type="entry name" value="HTHTETR"/>
</dbReference>
<dbReference type="PANTHER" id="PTHR30055">
    <property type="entry name" value="HTH-TYPE TRANSCRIPTIONAL REGULATOR RUTR"/>
    <property type="match status" value="1"/>
</dbReference>
<evidence type="ECO:0000256" key="3">
    <source>
        <dbReference type="ARBA" id="ARBA00023163"/>
    </source>
</evidence>
<evidence type="ECO:0000256" key="4">
    <source>
        <dbReference type="PROSITE-ProRule" id="PRU00335"/>
    </source>
</evidence>
<protein>
    <submittedName>
        <fullName evidence="7">TetR/AcrR family transcriptional regulator</fullName>
    </submittedName>
</protein>
<feature type="DNA-binding region" description="H-T-H motif" evidence="4">
    <location>
        <begin position="31"/>
        <end position="50"/>
    </location>
</feature>
<proteinExistence type="predicted"/>
<dbReference type="SUPFAM" id="SSF46689">
    <property type="entry name" value="Homeodomain-like"/>
    <property type="match status" value="1"/>
</dbReference>
<evidence type="ECO:0000259" key="6">
    <source>
        <dbReference type="PROSITE" id="PS50977"/>
    </source>
</evidence>
<dbReference type="Pfam" id="PF00440">
    <property type="entry name" value="TetR_N"/>
    <property type="match status" value="1"/>
</dbReference>
<dbReference type="RefSeq" id="WP_326704802.1">
    <property type="nucleotide sequence ID" value="NZ_CP109083.1"/>
</dbReference>
<evidence type="ECO:0000256" key="2">
    <source>
        <dbReference type="ARBA" id="ARBA00023125"/>
    </source>
</evidence>
<dbReference type="InterPro" id="IPR054126">
    <property type="entry name" value="CprB_TetR_C"/>
</dbReference>
<feature type="compositionally biased region" description="Gly residues" evidence="5">
    <location>
        <begin position="234"/>
        <end position="250"/>
    </location>
</feature>
<name>A0ABZ1EXI5_9ACTN</name>
<evidence type="ECO:0000313" key="8">
    <source>
        <dbReference type="Proteomes" id="UP001356428"/>
    </source>
</evidence>
<dbReference type="InterPro" id="IPR009057">
    <property type="entry name" value="Homeodomain-like_sf"/>
</dbReference>
<dbReference type="EMBL" id="CP109083">
    <property type="protein sequence ID" value="WSB08861.1"/>
    <property type="molecule type" value="Genomic_DNA"/>
</dbReference>
<dbReference type="InterPro" id="IPR050109">
    <property type="entry name" value="HTH-type_TetR-like_transc_reg"/>
</dbReference>
<dbReference type="Pfam" id="PF21935">
    <property type="entry name" value="TetR_C_45"/>
    <property type="match status" value="1"/>
</dbReference>
<evidence type="ECO:0000256" key="5">
    <source>
        <dbReference type="SAM" id="MobiDB-lite"/>
    </source>
</evidence>
<dbReference type="InterPro" id="IPR001647">
    <property type="entry name" value="HTH_TetR"/>
</dbReference>
<keyword evidence="1" id="KW-0805">Transcription regulation</keyword>